<dbReference type="EMBL" id="CACRXK020019985">
    <property type="protein sequence ID" value="CAB4034281.1"/>
    <property type="molecule type" value="Genomic_DNA"/>
</dbReference>
<keyword evidence="2" id="KW-1185">Reference proteome</keyword>
<protein>
    <submittedName>
        <fullName evidence="1">Uncharacterized protein</fullName>
    </submittedName>
</protein>
<dbReference type="OrthoDB" id="5977071at2759"/>
<dbReference type="PROSITE" id="PS51257">
    <property type="entry name" value="PROKAR_LIPOPROTEIN"/>
    <property type="match status" value="1"/>
</dbReference>
<gene>
    <name evidence="1" type="ORF">PACLA_8A018610</name>
</gene>
<evidence type="ECO:0000313" key="2">
    <source>
        <dbReference type="Proteomes" id="UP001152795"/>
    </source>
</evidence>
<comment type="caution">
    <text evidence="1">The sequence shown here is derived from an EMBL/GenBank/DDBJ whole genome shotgun (WGS) entry which is preliminary data.</text>
</comment>
<reference evidence="1" key="1">
    <citation type="submission" date="2020-04" db="EMBL/GenBank/DDBJ databases">
        <authorList>
            <person name="Alioto T."/>
            <person name="Alioto T."/>
            <person name="Gomez Garrido J."/>
        </authorList>
    </citation>
    <scope>NUCLEOTIDE SEQUENCE</scope>
    <source>
        <strain evidence="1">A484AB</strain>
    </source>
</reference>
<dbReference type="AlphaFoldDB" id="A0A6S7JTC5"/>
<organism evidence="1 2">
    <name type="scientific">Paramuricea clavata</name>
    <name type="common">Red gorgonian</name>
    <name type="synonym">Violescent sea-whip</name>
    <dbReference type="NCBI Taxonomy" id="317549"/>
    <lineage>
        <taxon>Eukaryota</taxon>
        <taxon>Metazoa</taxon>
        <taxon>Cnidaria</taxon>
        <taxon>Anthozoa</taxon>
        <taxon>Octocorallia</taxon>
        <taxon>Malacalcyonacea</taxon>
        <taxon>Plexauridae</taxon>
        <taxon>Paramuricea</taxon>
    </lineage>
</organism>
<name>A0A6S7JTC5_PARCT</name>
<accession>A0A6S7JTC5</accession>
<evidence type="ECO:0000313" key="1">
    <source>
        <dbReference type="EMBL" id="CAB4034281.1"/>
    </source>
</evidence>
<proteinExistence type="predicted"/>
<sequence>MASQMPRAILYSRWHTHVFIFLGCDIKRELELLKNALHQKLNVAQSPTIYDPGEFQQFCVTVGAPTLFNALLSAVTSERQSERRITVNKKRIVSVIYTLCFCLSQQCNNLQVDHGLYLHSSRINQEGIDTQHQMGNTCTRRTVNNVLDSLANNHNRQLEDFITTAMENEWLLVLIIDDYTNIHTFRRPTGNNPSQANNMCTIVIKAFRNINAVEIHKTSINYTFLKD</sequence>
<dbReference type="Proteomes" id="UP001152795">
    <property type="component" value="Unassembled WGS sequence"/>
</dbReference>